<feature type="signal peptide" evidence="1">
    <location>
        <begin position="1"/>
        <end position="22"/>
    </location>
</feature>
<sequence length="90" mass="10233">MKFSWRILGLLFLLTKIGVVESFKIGNIFNDINTCPPNNCEGDISVVVDPPSDGLTQQLFQREKDLIKNKLSSIERFKILHNRILSNTEA</sequence>
<dbReference type="Proteomes" id="UP000046392">
    <property type="component" value="Unplaced"/>
</dbReference>
<keyword evidence="2" id="KW-1185">Reference proteome</keyword>
<feature type="chain" id="PRO_5005894053" evidence="1">
    <location>
        <begin position="23"/>
        <end position="90"/>
    </location>
</feature>
<name>A0A0N5BBW0_STREA</name>
<evidence type="ECO:0000313" key="2">
    <source>
        <dbReference type="Proteomes" id="UP000046392"/>
    </source>
</evidence>
<proteinExistence type="predicted"/>
<keyword evidence="1" id="KW-0732">Signal</keyword>
<protein>
    <submittedName>
        <fullName evidence="3">Uncharacterized protein</fullName>
    </submittedName>
</protein>
<dbReference type="WBParaSite" id="SPAL_0000351025.1">
    <property type="protein sequence ID" value="SPAL_0000351025.1"/>
    <property type="gene ID" value="SPAL_0000351025"/>
</dbReference>
<evidence type="ECO:0000256" key="1">
    <source>
        <dbReference type="SAM" id="SignalP"/>
    </source>
</evidence>
<accession>A0A0N5BBW0</accession>
<organism evidence="2 3">
    <name type="scientific">Strongyloides papillosus</name>
    <name type="common">Intestinal threadworm</name>
    <dbReference type="NCBI Taxonomy" id="174720"/>
    <lineage>
        <taxon>Eukaryota</taxon>
        <taxon>Metazoa</taxon>
        <taxon>Ecdysozoa</taxon>
        <taxon>Nematoda</taxon>
        <taxon>Chromadorea</taxon>
        <taxon>Rhabditida</taxon>
        <taxon>Tylenchina</taxon>
        <taxon>Panagrolaimomorpha</taxon>
        <taxon>Strongyloidoidea</taxon>
        <taxon>Strongyloididae</taxon>
        <taxon>Strongyloides</taxon>
    </lineage>
</organism>
<reference evidence="3" key="1">
    <citation type="submission" date="2017-02" db="UniProtKB">
        <authorList>
            <consortium name="WormBaseParasite"/>
        </authorList>
    </citation>
    <scope>IDENTIFICATION</scope>
</reference>
<evidence type="ECO:0000313" key="3">
    <source>
        <dbReference type="WBParaSite" id="SPAL_0000351025.1"/>
    </source>
</evidence>
<dbReference type="AlphaFoldDB" id="A0A0N5BBW0"/>